<dbReference type="OrthoDB" id="5298032at2"/>
<dbReference type="GO" id="GO:0044781">
    <property type="term" value="P:bacterial-type flagellum organization"/>
    <property type="evidence" value="ECO:0007669"/>
    <property type="project" value="UniProtKB-KW"/>
</dbReference>
<gene>
    <name evidence="10" type="ORF">Tchar_01151</name>
</gene>
<reference evidence="10 11" key="1">
    <citation type="submission" date="2019-07" db="EMBL/GenBank/DDBJ databases">
        <title>Tepidimonas charontis SPSP-6 draft genome.</title>
        <authorList>
            <person name="Da Costa M.S."/>
            <person name="Froufe H.J.C."/>
            <person name="Egas C."/>
            <person name="Albuquerque L."/>
        </authorList>
    </citation>
    <scope>NUCLEOTIDE SEQUENCE [LARGE SCALE GENOMIC DNA]</scope>
    <source>
        <strain evidence="10 11">SPSP-6</strain>
    </source>
</reference>
<evidence type="ECO:0000256" key="8">
    <source>
        <dbReference type="ARBA" id="ARBA00030117"/>
    </source>
</evidence>
<dbReference type="InterPro" id="IPR031316">
    <property type="entry name" value="FlgM_C"/>
</dbReference>
<sequence>MKVNNSPESKFGLTTPVTKRTAEGASAAVADTARAAQTDGARVRLSPVTQTMTNGVARAATDSFDAAKVEAVRTAIQNGSFSINAEAIADKMLSQARELLGVAAGGARRPG</sequence>
<evidence type="ECO:0000256" key="4">
    <source>
        <dbReference type="ARBA" id="ARBA00022795"/>
    </source>
</evidence>
<comment type="caution">
    <text evidence="10">The sequence shown here is derived from an EMBL/GenBank/DDBJ whole genome shotgun (WGS) entry which is preliminary data.</text>
</comment>
<keyword evidence="5" id="KW-0805">Transcription regulation</keyword>
<keyword evidence="3" id="KW-0678">Repressor</keyword>
<dbReference type="InterPro" id="IPR007412">
    <property type="entry name" value="FlgM"/>
</dbReference>
<evidence type="ECO:0000256" key="1">
    <source>
        <dbReference type="ARBA" id="ARBA00005322"/>
    </source>
</evidence>
<comment type="similarity">
    <text evidence="1">Belongs to the FlgM family.</text>
</comment>
<dbReference type="InterPro" id="IPR035890">
    <property type="entry name" value="Anti-sigma-28_factor_FlgM_sf"/>
</dbReference>
<evidence type="ECO:0000256" key="5">
    <source>
        <dbReference type="ARBA" id="ARBA00023015"/>
    </source>
</evidence>
<dbReference type="AlphaFoldDB" id="A0A554XG44"/>
<feature type="domain" description="Anti-sigma-28 factor FlgM C-terminal" evidence="9">
    <location>
        <begin position="42"/>
        <end position="93"/>
    </location>
</feature>
<evidence type="ECO:0000313" key="11">
    <source>
        <dbReference type="Proteomes" id="UP000318294"/>
    </source>
</evidence>
<evidence type="ECO:0000256" key="3">
    <source>
        <dbReference type="ARBA" id="ARBA00022491"/>
    </source>
</evidence>
<organism evidence="10 11">
    <name type="scientific">Tepidimonas charontis</name>
    <dbReference type="NCBI Taxonomy" id="2267262"/>
    <lineage>
        <taxon>Bacteria</taxon>
        <taxon>Pseudomonadati</taxon>
        <taxon>Pseudomonadota</taxon>
        <taxon>Betaproteobacteria</taxon>
        <taxon>Burkholderiales</taxon>
        <taxon>Tepidimonas</taxon>
    </lineage>
</organism>
<keyword evidence="6" id="KW-0804">Transcription</keyword>
<evidence type="ECO:0000313" key="10">
    <source>
        <dbReference type="EMBL" id="TSE34798.1"/>
    </source>
</evidence>
<dbReference type="Proteomes" id="UP000318294">
    <property type="component" value="Unassembled WGS sequence"/>
</dbReference>
<keyword evidence="10" id="KW-0966">Cell projection</keyword>
<keyword evidence="4" id="KW-1005">Bacterial flagellum biogenesis</keyword>
<dbReference type="EMBL" id="VJON01000014">
    <property type="protein sequence ID" value="TSE34798.1"/>
    <property type="molecule type" value="Genomic_DNA"/>
</dbReference>
<dbReference type="GO" id="GO:0045892">
    <property type="term" value="P:negative regulation of DNA-templated transcription"/>
    <property type="evidence" value="ECO:0007669"/>
    <property type="project" value="InterPro"/>
</dbReference>
<protein>
    <recommendedName>
        <fullName evidence="2">Negative regulator of flagellin synthesis</fullName>
    </recommendedName>
    <alternativeName>
        <fullName evidence="8">Anti-sigma-28 factor</fullName>
    </alternativeName>
</protein>
<keyword evidence="10" id="KW-0969">Cilium</keyword>
<dbReference type="NCBIfam" id="TIGR03824">
    <property type="entry name" value="FlgM_jcvi"/>
    <property type="match status" value="1"/>
</dbReference>
<name>A0A554XG44_9BURK</name>
<keyword evidence="11" id="KW-1185">Reference proteome</keyword>
<dbReference type="Pfam" id="PF04316">
    <property type="entry name" value="FlgM"/>
    <property type="match status" value="1"/>
</dbReference>
<proteinExistence type="inferred from homology"/>
<comment type="function">
    <text evidence="7">Responsible for the coupling of flagellin expression to flagellar assembly by preventing expression of the flagellin genes when a component of the middle class of proteins is defective. It negatively regulates flagellar genes by inhibiting the activity of FliA by directly binding to FliA.</text>
</comment>
<evidence type="ECO:0000256" key="7">
    <source>
        <dbReference type="ARBA" id="ARBA00024739"/>
    </source>
</evidence>
<dbReference type="RefSeq" id="WP_144328118.1">
    <property type="nucleotide sequence ID" value="NZ_VJON01000014.1"/>
</dbReference>
<evidence type="ECO:0000256" key="6">
    <source>
        <dbReference type="ARBA" id="ARBA00023163"/>
    </source>
</evidence>
<keyword evidence="10" id="KW-0282">Flagellum</keyword>
<evidence type="ECO:0000256" key="2">
    <source>
        <dbReference type="ARBA" id="ARBA00017823"/>
    </source>
</evidence>
<dbReference type="SUPFAM" id="SSF101498">
    <property type="entry name" value="Anti-sigma factor FlgM"/>
    <property type="match status" value="1"/>
</dbReference>
<accession>A0A554XG44</accession>
<evidence type="ECO:0000259" key="9">
    <source>
        <dbReference type="Pfam" id="PF04316"/>
    </source>
</evidence>